<keyword evidence="3" id="KW-1185">Reference proteome</keyword>
<dbReference type="InterPro" id="IPR032466">
    <property type="entry name" value="Metal_Hydrolase"/>
</dbReference>
<dbReference type="InterPro" id="IPR051781">
    <property type="entry name" value="Metallo-dep_Hydrolase"/>
</dbReference>
<dbReference type="CDD" id="cd01309">
    <property type="entry name" value="Met_dep_hydrolase_C"/>
    <property type="match status" value="1"/>
</dbReference>
<dbReference type="EMBL" id="CP149822">
    <property type="protein sequence ID" value="WZN43195.1"/>
    <property type="molecule type" value="Genomic_DNA"/>
</dbReference>
<dbReference type="Pfam" id="PF01979">
    <property type="entry name" value="Amidohydro_1"/>
    <property type="match status" value="2"/>
</dbReference>
<accession>A0ABZ2YUF0</accession>
<protein>
    <submittedName>
        <fullName evidence="2">Amidohydrolase family protein</fullName>
    </submittedName>
</protein>
<dbReference type="Gene3D" id="2.30.40.10">
    <property type="entry name" value="Urease, subunit C, domain 1"/>
    <property type="match status" value="2"/>
</dbReference>
<evidence type="ECO:0000313" key="2">
    <source>
        <dbReference type="EMBL" id="WZN43195.1"/>
    </source>
</evidence>
<dbReference type="RefSeq" id="WP_341838012.1">
    <property type="nucleotide sequence ID" value="NZ_CP149822.1"/>
</dbReference>
<dbReference type="PANTHER" id="PTHR43135">
    <property type="entry name" value="ALPHA-D-RIBOSE 1-METHYLPHOSPHONATE 5-TRIPHOSPHATE DIPHOSPHATASE"/>
    <property type="match status" value="1"/>
</dbReference>
<dbReference type="InterPro" id="IPR006680">
    <property type="entry name" value="Amidohydro-rel"/>
</dbReference>
<feature type="domain" description="Amidohydrolase-related" evidence="1">
    <location>
        <begin position="873"/>
        <end position="956"/>
    </location>
</feature>
<evidence type="ECO:0000313" key="3">
    <source>
        <dbReference type="Proteomes" id="UP001485459"/>
    </source>
</evidence>
<dbReference type="Gene3D" id="3.20.20.140">
    <property type="entry name" value="Metal-dependent hydrolases"/>
    <property type="match status" value="2"/>
</dbReference>
<gene>
    <name evidence="2" type="ORF">WJU16_09135</name>
</gene>
<reference evidence="3" key="1">
    <citation type="submission" date="2024-03" db="EMBL/GenBank/DDBJ databases">
        <title>Chitinophaga horti sp. nov., isolated from garden soil.</title>
        <authorList>
            <person name="Lee D.S."/>
            <person name="Han D.M."/>
            <person name="Baek J.H."/>
            <person name="Choi D.G."/>
            <person name="Jeon J.H."/>
            <person name="Jeon C.O."/>
        </authorList>
    </citation>
    <scope>NUCLEOTIDE SEQUENCE [LARGE SCALE GENOMIC DNA]</scope>
    <source>
        <strain evidence="3">GPA1</strain>
    </source>
</reference>
<evidence type="ECO:0000259" key="1">
    <source>
        <dbReference type="Pfam" id="PF01979"/>
    </source>
</evidence>
<dbReference type="Proteomes" id="UP001485459">
    <property type="component" value="Chromosome"/>
</dbReference>
<organism evidence="2 3">
    <name type="scientific">Chitinophaga pollutisoli</name>
    <dbReference type="NCBI Taxonomy" id="3133966"/>
    <lineage>
        <taxon>Bacteria</taxon>
        <taxon>Pseudomonadati</taxon>
        <taxon>Bacteroidota</taxon>
        <taxon>Chitinophagia</taxon>
        <taxon>Chitinophagales</taxon>
        <taxon>Chitinophagaceae</taxon>
        <taxon>Chitinophaga</taxon>
    </lineage>
</organism>
<feature type="domain" description="Amidohydrolase-related" evidence="1">
    <location>
        <begin position="379"/>
        <end position="433"/>
    </location>
</feature>
<sequence length="1035" mass="113207">MKATQFPAGTSLPEPGKHHRRHFITRWAIGAVCGLSALLPAGAALGQQTFPVNGVAEPREGCYAFTRATIVKNAKTTLKDATLVIRDGKIIAAAPGAAVPKDAVVIDCQGKFIYPSFIELFSDYGMPSVTRGGGGRGSQQFVSNTKGAYNWNQSVKPEVNAVQLFGADAAKAKSLREQGFGAVLTHQHDGIARGTGALVTLAADRENKTIIRERASSHYSFDKGSSSQDYPSSLMGAIALLRQQYLDAQWYKGSPSAEGVNLSLQAWNDQQNLVQIFDANEKWNVLRADKIGDEFGVQYVIKAGGNEYQRMPEMLATKASFIVPLNFPAAMDVEDPADARFVALADMKHWELAPSNPAAFEKAGITFALTGAEVKDAKTFFSNLRKAIENGLSEQKALEALTQTPASILKISDKAGTLDAGKLANFLITSGPIFEEQTVLYQNWVQGNKYQLKEEGWIDLRGKYNIVLTYPNGTGTYPVEIKGSAGAPSIVNKDTIPGKIEVAGPLVTIIVNNNKDNSSQLRLSGAIRFMQGAMTTMRGSGIDDKGVPVTWEAVQTSTHIAKADTAKKKPAAAPGKVYYPFVGYGFEEMPKQQDILIRNATVWTNEKEGKIEGADVLIRNGKIAQVGKGLNAGSARVIDGTGKHLTPGILDEHSHIAISRGVNEGTQSVTSEVRIADVVNPDDVNIYRQLSGGVTSTHLLHGSANTIGGQSQLIKLRWGANAEDLKFGGTDGFIKFALGENVKQSNWNLPARVRFPQTRMGVEQVLVDAFTRARDYEKAGPNKRRDLELDALVEILNKKRFVTCHSYVQSEINMLMKVADRFNFRINTFTHILEGYKVADKMKEHGAGGSTFADWWAYKMEVIDAIPQNATIMQRVGVTTAINSDDAEMARRLNQEAAKSVKYGGMEEELALKMVTLHPAQLLHVSERIGSIKTGKDADVVLWSDHPLSIYAKAEQTIVDGIVYFDRARDLELRSRIAAERNRLIAKMIGEKKKGGPMQKAVPSREEIYHCEDLQAGHQHHILNDVEDHHHENIQ</sequence>
<dbReference type="SUPFAM" id="SSF51556">
    <property type="entry name" value="Metallo-dependent hydrolases"/>
    <property type="match status" value="1"/>
</dbReference>
<proteinExistence type="predicted"/>
<dbReference type="InterPro" id="IPR011059">
    <property type="entry name" value="Metal-dep_hydrolase_composite"/>
</dbReference>
<name>A0ABZ2YUF0_9BACT</name>
<dbReference type="SUPFAM" id="SSF51338">
    <property type="entry name" value="Composite domain of metallo-dependent hydrolases"/>
    <property type="match status" value="2"/>
</dbReference>
<dbReference type="PANTHER" id="PTHR43135:SF3">
    <property type="entry name" value="ALPHA-D-RIBOSE 1-METHYLPHOSPHONATE 5-TRIPHOSPHATE DIPHOSPHATASE"/>
    <property type="match status" value="1"/>
</dbReference>